<dbReference type="PANTHER" id="PTHR31744:SF235">
    <property type="entry name" value="NAC DOMAIN-CONTAINING PROTEIN"/>
    <property type="match status" value="1"/>
</dbReference>
<dbReference type="Gene3D" id="2.170.150.80">
    <property type="entry name" value="NAC domain"/>
    <property type="match status" value="1"/>
</dbReference>
<keyword evidence="2" id="KW-0238">DNA-binding</keyword>
<evidence type="ECO:0000256" key="6">
    <source>
        <dbReference type="SAM" id="Phobius"/>
    </source>
</evidence>
<dbReference type="PROSITE" id="PS51005">
    <property type="entry name" value="NAC"/>
    <property type="match status" value="1"/>
</dbReference>
<feature type="compositionally biased region" description="Basic and acidic residues" evidence="5">
    <location>
        <begin position="424"/>
        <end position="437"/>
    </location>
</feature>
<dbReference type="PANTHER" id="PTHR31744">
    <property type="entry name" value="PROTEIN CUP-SHAPED COTYLEDON 2-RELATED"/>
    <property type="match status" value="1"/>
</dbReference>
<feature type="compositionally biased region" description="Low complexity" evidence="5">
    <location>
        <begin position="304"/>
        <end position="318"/>
    </location>
</feature>
<feature type="transmembrane region" description="Helical" evidence="6">
    <location>
        <begin position="480"/>
        <end position="497"/>
    </location>
</feature>
<keyword evidence="3" id="KW-0804">Transcription</keyword>
<evidence type="ECO:0000256" key="3">
    <source>
        <dbReference type="ARBA" id="ARBA00023163"/>
    </source>
</evidence>
<keyword evidence="6" id="KW-0472">Membrane</keyword>
<dbReference type="EMBL" id="JRKL02001049">
    <property type="protein sequence ID" value="KAF3966411.1"/>
    <property type="molecule type" value="Genomic_DNA"/>
</dbReference>
<keyword evidence="1" id="KW-0805">Transcription regulation</keyword>
<gene>
    <name evidence="8" type="ORF">CMV_009495</name>
</gene>
<accession>A0A8J4R5K8</accession>
<dbReference type="GO" id="GO:0006355">
    <property type="term" value="P:regulation of DNA-templated transcription"/>
    <property type="evidence" value="ECO:0007669"/>
    <property type="project" value="InterPro"/>
</dbReference>
<name>A0A8J4R5K8_9ROSI</name>
<dbReference type="OrthoDB" id="1530045at2759"/>
<keyword evidence="4" id="KW-0539">Nucleus</keyword>
<dbReference type="Pfam" id="PF02365">
    <property type="entry name" value="NAM"/>
    <property type="match status" value="1"/>
</dbReference>
<feature type="domain" description="NAC" evidence="7">
    <location>
        <begin position="14"/>
        <end position="164"/>
    </location>
</feature>
<dbReference type="Proteomes" id="UP000737018">
    <property type="component" value="Unassembled WGS sequence"/>
</dbReference>
<evidence type="ECO:0000256" key="1">
    <source>
        <dbReference type="ARBA" id="ARBA00023015"/>
    </source>
</evidence>
<evidence type="ECO:0000259" key="7">
    <source>
        <dbReference type="PROSITE" id="PS51005"/>
    </source>
</evidence>
<comment type="caution">
    <text evidence="8">The sequence shown here is derived from an EMBL/GenBank/DDBJ whole genome shotgun (WGS) entry which is preliminary data.</text>
</comment>
<evidence type="ECO:0000256" key="2">
    <source>
        <dbReference type="ARBA" id="ARBA00023125"/>
    </source>
</evidence>
<sequence length="507" mass="57160">MTSMAYSETGLDSIPVGYRFHPTDEELVSYYLRLKMQGDKEYEVRAVREVNICKYEPWDLPGLSAIDSDDHEWFFFCAREIKSFSGGRSRANRATKRGYWKSTGRDRNIKVKGTNNVIGTKKTLVFHEGRVPNGRRTSWVIHEYQPATFPPHQKAFVLCRLFKKADVRTNEAPFDDGDVSSYAASDFEGQVPGHTIPEIHEFNQVDAGLASVHQHQRQDYDIASSLQLEEYNQQEPPDLDPTFTDDLDFYVRQCLSDDSELEKDQFVNSLFNQQDEYTFAEVRQSNDSRAPDSPITRYYDGGLSSDSDTDTAQSQNQQRHMINGGTASLSNRGQYKEKRNGVDVFLGLGSSSVDSAADIPHVRSLQSPPSIGAFNLQYQQISRPSEVQRAAPSKFQLKSSSLKVVSLEKAKDASRLSITTNLPQKERSITESDKEQKMAQGTNADNSPKSEKVRSAGSDQKGSLIFQETSLQGHESSPPSVYFVNLLIGIILFVVFIREMLLYGNWC</sequence>
<dbReference type="GO" id="GO:0003677">
    <property type="term" value="F:DNA binding"/>
    <property type="evidence" value="ECO:0007669"/>
    <property type="project" value="UniProtKB-KW"/>
</dbReference>
<evidence type="ECO:0000313" key="9">
    <source>
        <dbReference type="Proteomes" id="UP000737018"/>
    </source>
</evidence>
<organism evidence="8 9">
    <name type="scientific">Castanea mollissima</name>
    <name type="common">Chinese chestnut</name>
    <dbReference type="NCBI Taxonomy" id="60419"/>
    <lineage>
        <taxon>Eukaryota</taxon>
        <taxon>Viridiplantae</taxon>
        <taxon>Streptophyta</taxon>
        <taxon>Embryophyta</taxon>
        <taxon>Tracheophyta</taxon>
        <taxon>Spermatophyta</taxon>
        <taxon>Magnoliopsida</taxon>
        <taxon>eudicotyledons</taxon>
        <taxon>Gunneridae</taxon>
        <taxon>Pentapetalae</taxon>
        <taxon>rosids</taxon>
        <taxon>fabids</taxon>
        <taxon>Fagales</taxon>
        <taxon>Fagaceae</taxon>
        <taxon>Castanea</taxon>
    </lineage>
</organism>
<protein>
    <recommendedName>
        <fullName evidence="7">NAC domain-containing protein</fullName>
    </recommendedName>
</protein>
<keyword evidence="9" id="KW-1185">Reference proteome</keyword>
<proteinExistence type="predicted"/>
<evidence type="ECO:0000313" key="8">
    <source>
        <dbReference type="EMBL" id="KAF3966411.1"/>
    </source>
</evidence>
<feature type="region of interest" description="Disordered" evidence="5">
    <location>
        <begin position="283"/>
        <end position="334"/>
    </location>
</feature>
<dbReference type="AlphaFoldDB" id="A0A8J4R5K8"/>
<feature type="region of interest" description="Disordered" evidence="5">
    <location>
        <begin position="417"/>
        <end position="459"/>
    </location>
</feature>
<dbReference type="InterPro" id="IPR036093">
    <property type="entry name" value="NAC_dom_sf"/>
</dbReference>
<reference evidence="8" key="1">
    <citation type="submission" date="2020-03" db="EMBL/GenBank/DDBJ databases">
        <title>Castanea mollissima Vanexum genome sequencing.</title>
        <authorList>
            <person name="Staton M."/>
        </authorList>
    </citation>
    <scope>NUCLEOTIDE SEQUENCE</scope>
    <source>
        <tissue evidence="8">Leaf</tissue>
    </source>
</reference>
<dbReference type="SUPFAM" id="SSF101941">
    <property type="entry name" value="NAC domain"/>
    <property type="match status" value="1"/>
</dbReference>
<evidence type="ECO:0000256" key="4">
    <source>
        <dbReference type="ARBA" id="ARBA00023242"/>
    </source>
</evidence>
<evidence type="ECO:0000256" key="5">
    <source>
        <dbReference type="SAM" id="MobiDB-lite"/>
    </source>
</evidence>
<keyword evidence="6" id="KW-0812">Transmembrane</keyword>
<dbReference type="InterPro" id="IPR003441">
    <property type="entry name" value="NAC-dom"/>
</dbReference>
<keyword evidence="6" id="KW-1133">Transmembrane helix</keyword>